<keyword evidence="7" id="KW-0479">Metal-binding</keyword>
<evidence type="ECO:0000256" key="9">
    <source>
        <dbReference type="ARBA" id="ARBA00022801"/>
    </source>
</evidence>
<reference evidence="14" key="1">
    <citation type="journal article" date="2020" name="Stud. Mycol.">
        <title>101 Dothideomycetes genomes: a test case for predicting lifestyles and emergence of pathogens.</title>
        <authorList>
            <person name="Haridas S."/>
            <person name="Albert R."/>
            <person name="Binder M."/>
            <person name="Bloem J."/>
            <person name="Labutti K."/>
            <person name="Salamov A."/>
            <person name="Andreopoulos B."/>
            <person name="Baker S."/>
            <person name="Barry K."/>
            <person name="Bills G."/>
            <person name="Bluhm B."/>
            <person name="Cannon C."/>
            <person name="Castanera R."/>
            <person name="Culley D."/>
            <person name="Daum C."/>
            <person name="Ezra D."/>
            <person name="Gonzalez J."/>
            <person name="Henrissat B."/>
            <person name="Kuo A."/>
            <person name="Liang C."/>
            <person name="Lipzen A."/>
            <person name="Lutzoni F."/>
            <person name="Magnuson J."/>
            <person name="Mondo S."/>
            <person name="Nolan M."/>
            <person name="Ohm R."/>
            <person name="Pangilinan J."/>
            <person name="Park H.-J."/>
            <person name="Ramirez L."/>
            <person name="Alfaro M."/>
            <person name="Sun H."/>
            <person name="Tritt A."/>
            <person name="Yoshinaga Y."/>
            <person name="Zwiers L.-H."/>
            <person name="Turgeon B."/>
            <person name="Goodwin S."/>
            <person name="Spatafora J."/>
            <person name="Crous P."/>
            <person name="Grigoriev I."/>
        </authorList>
    </citation>
    <scope>NUCLEOTIDE SEQUENCE</scope>
    <source>
        <strain evidence="14">ATCC 16933</strain>
    </source>
</reference>
<dbReference type="OrthoDB" id="527344at2759"/>
<feature type="region of interest" description="Disordered" evidence="11">
    <location>
        <begin position="799"/>
        <end position="846"/>
    </location>
</feature>
<proteinExistence type="inferred from homology"/>
<dbReference type="EMBL" id="MU001670">
    <property type="protein sequence ID" value="KAF2462010.1"/>
    <property type="molecule type" value="Genomic_DNA"/>
</dbReference>
<evidence type="ECO:0000256" key="2">
    <source>
        <dbReference type="ARBA" id="ARBA00001947"/>
    </source>
</evidence>
<comment type="catalytic activity">
    <reaction evidence="1">
        <text>Endonucleolytic cleavage of RNA, removing extra 3' nucleotides from tRNA precursor, generating 3' termini of tRNAs. A 3'-hydroxy group is left at the tRNA terminus and a 5'-phosphoryl group is left at the trailer molecule.</text>
        <dbReference type="EC" id="3.1.26.11"/>
    </reaction>
</comment>
<dbReference type="Proteomes" id="UP000799766">
    <property type="component" value="Unassembled WGS sequence"/>
</dbReference>
<keyword evidence="5" id="KW-0819">tRNA processing</keyword>
<feature type="region of interest" description="Disordered" evidence="11">
    <location>
        <begin position="165"/>
        <end position="208"/>
    </location>
</feature>
<dbReference type="Gene3D" id="3.60.15.10">
    <property type="entry name" value="Ribonuclease Z/Hydroxyacylglutathione hydrolase-like"/>
    <property type="match status" value="2"/>
</dbReference>
<keyword evidence="8" id="KW-0255">Endonuclease</keyword>
<comment type="cofactor">
    <cofactor evidence="2">
        <name>Zn(2+)</name>
        <dbReference type="ChEBI" id="CHEBI:29105"/>
    </cofactor>
</comment>
<evidence type="ECO:0000256" key="7">
    <source>
        <dbReference type="ARBA" id="ARBA00022723"/>
    </source>
</evidence>
<feature type="domain" description="tRNase Z endonuclease" evidence="13">
    <location>
        <begin position="6"/>
        <end position="69"/>
    </location>
</feature>
<keyword evidence="9" id="KW-0378">Hydrolase</keyword>
<sequence>MTANLTVLTTPTADTPGTTLVLHTDDKDYLFGHAGEGTQRLLSNVQGVRWNRISEIFLTGRVEWRTMGGLLGLVLTLAGVLIESAKSIAKAGRAKRGTGAAVRTSIDLFGPGNLTHTIAAARRFIFRTGMPIRAHEIRDEPPKRDEDGKWLPSWQDHNLRVWSMAVPPTPSTPKEPVLQASTRRKRSFNEVAADDPGRPETESERQDRYDQMRHSIVGDMFNSNWRLDALVETPLAMVKMPATIFVRNPETKMIEKYDGPAPGGKEPLPDIEVLVRKPWPGALITQLPPTQPWREAVSYIVRTPPRRGKVRGQVAKDLGVQGNQFGKLVTGNSVEIAGRTVTPEMVLEPSRPGNGFAIIDIPSPQYVRPLIERAEWRSAEVMEGVGVFLWCLGPGVGASPELIDFMKQMGHVKHLVSSSDYCPNDLPFLGSANQNLLLSQIDPKHHRASYYDESQLPQASFLDPTPANGHPHPGSDIEVITLGTGSSQPSKYRNVSATLVRVPNHGAYLLDCGENTLGQLQRFYDPEELLQILRDLRMIWISHLHADHHLGTVSLIKAWFNAVHGGIPAAPHVSSGPAADGEMFDPAARMRSFRHLAVVSHKHMLAYLAEYSEVEEFGYSRIAPLHITNAKPWGTEGEPEVSTLGWADIHTIYGEENRYRLGPAAYRTLLGLEDIQAVAVSHCTGAKAVALTFPDGAGKVAYSGDCRPSLPFAEIGRGATVLIHEATFDNELAGDAIAKRHCTTAEALKVAEAMSAKGVVLTHFSQRYPKMPIVRVDTDTQGDAGEKALQDLAAVNEAADEDGDAPVDNAGGAPQAAVAPTQQQQTSDSRPQSRAESIASAGEGGGDAKAVLHVRSRDLKICMGFDGMRVRAGEIGELQYYTPAFVAL</sequence>
<evidence type="ECO:0000259" key="13">
    <source>
        <dbReference type="Pfam" id="PF13691"/>
    </source>
</evidence>
<dbReference type="Pfam" id="PF00753">
    <property type="entry name" value="Lactamase_B"/>
    <property type="match status" value="1"/>
</dbReference>
<keyword evidence="10" id="KW-0862">Zinc</keyword>
<evidence type="ECO:0000256" key="11">
    <source>
        <dbReference type="SAM" id="MobiDB-lite"/>
    </source>
</evidence>
<dbReference type="PANTHER" id="PTHR12553:SF49">
    <property type="entry name" value="ZINC PHOSPHODIESTERASE ELAC PROTEIN 2"/>
    <property type="match status" value="1"/>
</dbReference>
<dbReference type="EC" id="3.1.26.11" evidence="4"/>
<keyword evidence="15" id="KW-1185">Reference proteome</keyword>
<evidence type="ECO:0000259" key="12">
    <source>
        <dbReference type="Pfam" id="PF00753"/>
    </source>
</evidence>
<dbReference type="GO" id="GO:0005739">
    <property type="term" value="C:mitochondrion"/>
    <property type="evidence" value="ECO:0007669"/>
    <property type="project" value="TreeGrafter"/>
</dbReference>
<evidence type="ECO:0000256" key="4">
    <source>
        <dbReference type="ARBA" id="ARBA00012477"/>
    </source>
</evidence>
<evidence type="ECO:0000256" key="6">
    <source>
        <dbReference type="ARBA" id="ARBA00022722"/>
    </source>
</evidence>
<evidence type="ECO:0000256" key="5">
    <source>
        <dbReference type="ARBA" id="ARBA00022694"/>
    </source>
</evidence>
<keyword evidence="6" id="KW-0540">Nuclease</keyword>
<evidence type="ECO:0000256" key="10">
    <source>
        <dbReference type="ARBA" id="ARBA00022833"/>
    </source>
</evidence>
<dbReference type="GO" id="GO:1990180">
    <property type="term" value="P:mitochondrial tRNA 3'-end processing"/>
    <property type="evidence" value="ECO:0007669"/>
    <property type="project" value="TreeGrafter"/>
</dbReference>
<feature type="compositionally biased region" description="Low complexity" evidence="11">
    <location>
        <begin position="810"/>
        <end position="826"/>
    </location>
</feature>
<protein>
    <recommendedName>
        <fullName evidence="4">ribonuclease Z</fullName>
        <ecNumber evidence="4">3.1.26.11</ecNumber>
    </recommendedName>
</protein>
<dbReference type="InterPro" id="IPR027794">
    <property type="entry name" value="tRNase_Z_dom"/>
</dbReference>
<feature type="compositionally biased region" description="Basic and acidic residues" evidence="11">
    <location>
        <begin position="195"/>
        <end position="208"/>
    </location>
</feature>
<organism evidence="14 15">
    <name type="scientific">Lineolata rhizophorae</name>
    <dbReference type="NCBI Taxonomy" id="578093"/>
    <lineage>
        <taxon>Eukaryota</taxon>
        <taxon>Fungi</taxon>
        <taxon>Dikarya</taxon>
        <taxon>Ascomycota</taxon>
        <taxon>Pezizomycotina</taxon>
        <taxon>Dothideomycetes</taxon>
        <taxon>Dothideomycetes incertae sedis</taxon>
        <taxon>Lineolatales</taxon>
        <taxon>Lineolataceae</taxon>
        <taxon>Lineolata</taxon>
    </lineage>
</organism>
<evidence type="ECO:0000313" key="15">
    <source>
        <dbReference type="Proteomes" id="UP000799766"/>
    </source>
</evidence>
<dbReference type="PANTHER" id="PTHR12553">
    <property type="entry name" value="ZINC PHOSPHODIESTERASE ELAC PROTEIN 2"/>
    <property type="match status" value="1"/>
</dbReference>
<comment type="similarity">
    <text evidence="3">Belongs to the RNase Z family.</text>
</comment>
<evidence type="ECO:0000256" key="3">
    <source>
        <dbReference type="ARBA" id="ARBA00007823"/>
    </source>
</evidence>
<gene>
    <name evidence="14" type="ORF">BDY21DRAFT_267842</name>
</gene>
<dbReference type="Pfam" id="PF13691">
    <property type="entry name" value="Lactamase_B_4"/>
    <property type="match status" value="1"/>
</dbReference>
<dbReference type="GO" id="GO:0046872">
    <property type="term" value="F:metal ion binding"/>
    <property type="evidence" value="ECO:0007669"/>
    <property type="project" value="UniProtKB-KW"/>
</dbReference>
<dbReference type="SUPFAM" id="SSF56281">
    <property type="entry name" value="Metallo-hydrolase/oxidoreductase"/>
    <property type="match status" value="2"/>
</dbReference>
<evidence type="ECO:0000313" key="14">
    <source>
        <dbReference type="EMBL" id="KAF2462010.1"/>
    </source>
</evidence>
<dbReference type="InterPro" id="IPR001279">
    <property type="entry name" value="Metallo-B-lactamas"/>
</dbReference>
<evidence type="ECO:0000256" key="8">
    <source>
        <dbReference type="ARBA" id="ARBA00022759"/>
    </source>
</evidence>
<dbReference type="InterPro" id="IPR036866">
    <property type="entry name" value="RibonucZ/Hydroxyglut_hydro"/>
</dbReference>
<name>A0A6A6PDU8_9PEZI</name>
<evidence type="ECO:0000256" key="1">
    <source>
        <dbReference type="ARBA" id="ARBA00000402"/>
    </source>
</evidence>
<feature type="non-terminal residue" evidence="14">
    <location>
        <position position="888"/>
    </location>
</feature>
<dbReference type="AlphaFoldDB" id="A0A6A6PDU8"/>
<dbReference type="InterPro" id="IPR047151">
    <property type="entry name" value="RNZ2-like"/>
</dbReference>
<dbReference type="GO" id="GO:0042781">
    <property type="term" value="F:3'-tRNA processing endoribonuclease activity"/>
    <property type="evidence" value="ECO:0007669"/>
    <property type="project" value="UniProtKB-EC"/>
</dbReference>
<accession>A0A6A6PDU8</accession>
<feature type="domain" description="Metallo-beta-lactamase" evidence="12">
    <location>
        <begin position="494"/>
        <end position="717"/>
    </location>
</feature>
<dbReference type="CDD" id="cd07718">
    <property type="entry name" value="RNaseZ_ELAC1_ELAC2-C-term-like_MBL-fold"/>
    <property type="match status" value="1"/>
</dbReference>